<reference evidence="2 3" key="1">
    <citation type="submission" date="2023-03" db="EMBL/GenBank/DDBJ databases">
        <title>High recombination rates correlate with genetic variation in Cardiocondyla obscurior ants.</title>
        <authorList>
            <person name="Errbii M."/>
        </authorList>
    </citation>
    <scope>NUCLEOTIDE SEQUENCE [LARGE SCALE GENOMIC DNA]</scope>
    <source>
        <strain evidence="2">Alpha-2009</strain>
        <tissue evidence="2">Whole body</tissue>
    </source>
</reference>
<keyword evidence="3" id="KW-1185">Reference proteome</keyword>
<sequence length="76" mass="8643">MINNSNRTRSSPIDSPDLKLTPARARATPISKGAEYFGTRSPDPYLITKLLVNTSLRSRRRMTYVIRRTPPLLSRV</sequence>
<organism evidence="2 3">
    <name type="scientific">Cardiocondyla obscurior</name>
    <dbReference type="NCBI Taxonomy" id="286306"/>
    <lineage>
        <taxon>Eukaryota</taxon>
        <taxon>Metazoa</taxon>
        <taxon>Ecdysozoa</taxon>
        <taxon>Arthropoda</taxon>
        <taxon>Hexapoda</taxon>
        <taxon>Insecta</taxon>
        <taxon>Pterygota</taxon>
        <taxon>Neoptera</taxon>
        <taxon>Endopterygota</taxon>
        <taxon>Hymenoptera</taxon>
        <taxon>Apocrita</taxon>
        <taxon>Aculeata</taxon>
        <taxon>Formicoidea</taxon>
        <taxon>Formicidae</taxon>
        <taxon>Myrmicinae</taxon>
        <taxon>Cardiocondyla</taxon>
    </lineage>
</organism>
<proteinExistence type="predicted"/>
<evidence type="ECO:0000313" key="2">
    <source>
        <dbReference type="EMBL" id="KAL0103207.1"/>
    </source>
</evidence>
<comment type="caution">
    <text evidence="2">The sequence shown here is derived from an EMBL/GenBank/DDBJ whole genome shotgun (WGS) entry which is preliminary data.</text>
</comment>
<dbReference type="EMBL" id="JADYXP020000021">
    <property type="protein sequence ID" value="KAL0103207.1"/>
    <property type="molecule type" value="Genomic_DNA"/>
</dbReference>
<evidence type="ECO:0000313" key="3">
    <source>
        <dbReference type="Proteomes" id="UP001430953"/>
    </source>
</evidence>
<feature type="region of interest" description="Disordered" evidence="1">
    <location>
        <begin position="1"/>
        <end position="25"/>
    </location>
</feature>
<dbReference type="Proteomes" id="UP001430953">
    <property type="component" value="Unassembled WGS sequence"/>
</dbReference>
<dbReference type="AlphaFoldDB" id="A0AAW2EMY3"/>
<evidence type="ECO:0000256" key="1">
    <source>
        <dbReference type="SAM" id="MobiDB-lite"/>
    </source>
</evidence>
<name>A0AAW2EMY3_9HYME</name>
<feature type="compositionally biased region" description="Polar residues" evidence="1">
    <location>
        <begin position="1"/>
        <end position="13"/>
    </location>
</feature>
<accession>A0AAW2EMY3</accession>
<gene>
    <name evidence="2" type="ORF">PUN28_017500</name>
</gene>
<protein>
    <submittedName>
        <fullName evidence="2">Uncharacterized protein</fullName>
    </submittedName>
</protein>